<evidence type="ECO:0000313" key="3">
    <source>
        <dbReference type="Proteomes" id="UP000832097"/>
    </source>
</evidence>
<evidence type="ECO:0000259" key="1">
    <source>
        <dbReference type="PROSITE" id="PS51202"/>
    </source>
</evidence>
<dbReference type="Proteomes" id="UP000832097">
    <property type="component" value="Chromosome"/>
</dbReference>
<protein>
    <recommendedName>
        <fullName evidence="1">RCK C-terminal domain-containing protein</fullName>
    </recommendedName>
</protein>
<sequence length="162" mass="17111">MVEIRRVNLPGVGLMHSFTTTDGVELSVIAHRMGASDLIAKVGGEPVVNIRLEEDEARTVADLLGGTRIVESIAELDDLPGIPISWAIVDDDDVIGGRPLGSLPTIDGVSLVALVRGHRAIPSPPDDFIVQSGDILIAVGPEEGIQRVFHAIMHDVGEDADA</sequence>
<dbReference type="PROSITE" id="PS51202">
    <property type="entry name" value="RCK_C"/>
    <property type="match status" value="1"/>
</dbReference>
<keyword evidence="3" id="KW-1185">Reference proteome</keyword>
<gene>
    <name evidence="2" type="ORF">MTO99_10180</name>
</gene>
<dbReference type="Pfam" id="PF02080">
    <property type="entry name" value="TrkA_C"/>
    <property type="match status" value="1"/>
</dbReference>
<name>A0ABY4BY16_9MICO</name>
<proteinExistence type="predicted"/>
<dbReference type="InterPro" id="IPR006037">
    <property type="entry name" value="RCK_C"/>
</dbReference>
<accession>A0ABY4BY16</accession>
<reference evidence="2 3" key="1">
    <citation type="submission" date="2022-03" db="EMBL/GenBank/DDBJ databases">
        <title>Mucilaginibacter sp. isolated from the gut of Protaetia brevitarsis seulensis larvae.</title>
        <authorList>
            <person name="Won M."/>
            <person name="Kim S.-J."/>
            <person name="Kwon S.-W."/>
        </authorList>
    </citation>
    <scope>NUCLEOTIDE SEQUENCE [LARGE SCALE GENOMIC DNA]</scope>
    <source>
        <strain evidence="2 3">CFWR-12</strain>
    </source>
</reference>
<dbReference type="SUPFAM" id="SSF116726">
    <property type="entry name" value="TrkA C-terminal domain-like"/>
    <property type="match status" value="1"/>
</dbReference>
<dbReference type="InterPro" id="IPR058776">
    <property type="entry name" value="KhtT-like_N"/>
</dbReference>
<evidence type="ECO:0000313" key="2">
    <source>
        <dbReference type="EMBL" id="UOE42566.1"/>
    </source>
</evidence>
<organism evidence="2 3">
    <name type="scientific">Agromyces larvae</name>
    <dbReference type="NCBI Taxonomy" id="2929802"/>
    <lineage>
        <taxon>Bacteria</taxon>
        <taxon>Bacillati</taxon>
        <taxon>Actinomycetota</taxon>
        <taxon>Actinomycetes</taxon>
        <taxon>Micrococcales</taxon>
        <taxon>Microbacteriaceae</taxon>
        <taxon>Agromyces</taxon>
    </lineage>
</organism>
<dbReference type="Gene3D" id="3.30.70.1450">
    <property type="entry name" value="Regulator of K+ conductance, C-terminal domain"/>
    <property type="match status" value="1"/>
</dbReference>
<dbReference type="Pfam" id="PF25991">
    <property type="entry name" value="KhtT_N"/>
    <property type="match status" value="1"/>
</dbReference>
<dbReference type="EMBL" id="CP094528">
    <property type="protein sequence ID" value="UOE42566.1"/>
    <property type="molecule type" value="Genomic_DNA"/>
</dbReference>
<dbReference type="InterPro" id="IPR036721">
    <property type="entry name" value="RCK_C_sf"/>
</dbReference>
<dbReference type="RefSeq" id="WP_243553510.1">
    <property type="nucleotide sequence ID" value="NZ_CP094528.1"/>
</dbReference>
<feature type="domain" description="RCK C-terminal" evidence="1">
    <location>
        <begin position="71"/>
        <end position="154"/>
    </location>
</feature>